<dbReference type="InterPro" id="IPR050765">
    <property type="entry name" value="Riboflavin_Biosynth_HTPR"/>
</dbReference>
<comment type="catalytic activity">
    <reaction evidence="7">
        <text>2,5-diamino-6-(1-D-ribitylamino)pyrimidin-4(3H)-one 5'-phosphate + NADP(+) = 2,5-diamino-6-(1-D-ribosylamino)pyrimidin-4(3H)-one 5'-phosphate + NADPH + H(+)</text>
        <dbReference type="Rhea" id="RHEA:27278"/>
        <dbReference type="ChEBI" id="CHEBI:15378"/>
        <dbReference type="ChEBI" id="CHEBI:57783"/>
        <dbReference type="ChEBI" id="CHEBI:58349"/>
        <dbReference type="ChEBI" id="CHEBI:58890"/>
        <dbReference type="ChEBI" id="CHEBI:59545"/>
        <dbReference type="EC" id="1.1.1.302"/>
    </reaction>
</comment>
<evidence type="ECO:0000256" key="2">
    <source>
        <dbReference type="ARBA" id="ARBA00009723"/>
    </source>
</evidence>
<evidence type="ECO:0000256" key="4">
    <source>
        <dbReference type="ARBA" id="ARBA00022857"/>
    </source>
</evidence>
<evidence type="ECO:0000313" key="11">
    <source>
        <dbReference type="Proteomes" id="UP000248044"/>
    </source>
</evidence>
<keyword evidence="5" id="KW-0560">Oxidoreductase</keyword>
<evidence type="ECO:0000256" key="6">
    <source>
        <dbReference type="ARBA" id="ARBA00047550"/>
    </source>
</evidence>
<dbReference type="EC" id="1.1.1.302" evidence="8"/>
<dbReference type="OrthoDB" id="10178at2157"/>
<name>A0A2U9IER7_9CREN</name>
<gene>
    <name evidence="10" type="ORF">DFR85_07680</name>
</gene>
<dbReference type="Pfam" id="PF01872">
    <property type="entry name" value="RibD_C"/>
    <property type="match status" value="1"/>
</dbReference>
<dbReference type="InterPro" id="IPR002734">
    <property type="entry name" value="RibDG_C"/>
</dbReference>
<sequence>MNKPYIIIFSTVSIDGRLAAKDFYSELSCKYDKIRQHILRSEVDAVLVGGNTVRKDNPSLKLKYVKGKDPVRVVVSKSFNLDINSKIFIIPPQTIVYTEKDNCILKDKLISRGIIVRIINNITICKIMNDLYENFAIRKIMIEGGGNTIWNAIKENCYDEIRVTISSRIFGNGINLANGEGFNGEESPRLQLVDAKICECNNEIHLIYKKFK</sequence>
<dbReference type="EMBL" id="CP029289">
    <property type="protein sequence ID" value="AWR94490.1"/>
    <property type="molecule type" value="Genomic_DNA"/>
</dbReference>
<evidence type="ECO:0000259" key="9">
    <source>
        <dbReference type="Pfam" id="PF01872"/>
    </source>
</evidence>
<comment type="similarity">
    <text evidence="2">Belongs to the HTP reductase family.</text>
</comment>
<keyword evidence="11" id="KW-1185">Reference proteome</keyword>
<dbReference type="Proteomes" id="UP000248044">
    <property type="component" value="Chromosome"/>
</dbReference>
<dbReference type="KEGG" id="abri:DFR85_07680"/>
<keyword evidence="3" id="KW-0686">Riboflavin biosynthesis</keyword>
<protein>
    <recommendedName>
        <fullName evidence="8">2,5-diamino-6-(ribosylamino)-4(3H)-pyrimidinone 5'-phosphate reductase</fullName>
        <ecNumber evidence="8">1.1.1.302</ecNumber>
    </recommendedName>
</protein>
<comment type="pathway">
    <text evidence="1">Cofactor biosynthesis; riboflavin biosynthesis.</text>
</comment>
<evidence type="ECO:0000256" key="7">
    <source>
        <dbReference type="ARBA" id="ARBA00049020"/>
    </source>
</evidence>
<dbReference type="InterPro" id="IPR006401">
    <property type="entry name" value="Rib_reduct_arc"/>
</dbReference>
<feature type="domain" description="Bacterial bifunctional deaminase-reductase C-terminal" evidence="9">
    <location>
        <begin position="4"/>
        <end position="205"/>
    </location>
</feature>
<dbReference type="GO" id="GO:0008703">
    <property type="term" value="F:5-amino-6-(5-phosphoribosylamino)uracil reductase activity"/>
    <property type="evidence" value="ECO:0007669"/>
    <property type="project" value="InterPro"/>
</dbReference>
<dbReference type="AlphaFoldDB" id="A0A2U9IER7"/>
<reference evidence="10 11" key="1">
    <citation type="submission" date="2018-05" db="EMBL/GenBank/DDBJ databases">
        <title>Complete Genome Sequences of Extremely Thermoacidophilic, Metal-Mobilizing Type-Strain Members of the Archaeal Family Sulfolobaceae: Acidianus brierleyi DSM-1651T, Acidianus sulfidivorans DSM-18786T, Metallosphaera hakonensis DSM-7519T, and Metallosphaera prunae DSM-10039T.</title>
        <authorList>
            <person name="Counts J.A."/>
            <person name="Kelly R.M."/>
        </authorList>
    </citation>
    <scope>NUCLEOTIDE SEQUENCE [LARGE SCALE GENOMIC DNA]</scope>
    <source>
        <strain evidence="10 11">DSM 1651</strain>
    </source>
</reference>
<accession>A0A2U9IER7</accession>
<dbReference type="RefSeq" id="WP_110270371.1">
    <property type="nucleotide sequence ID" value="NZ_CP029289.2"/>
</dbReference>
<dbReference type="GeneID" id="36832026"/>
<comment type="catalytic activity">
    <reaction evidence="6">
        <text>2,5-diamino-6-(1-D-ribitylamino)pyrimidin-4(3H)-one 5'-phosphate + NAD(+) = 2,5-diamino-6-(1-D-ribosylamino)pyrimidin-4(3H)-one 5'-phosphate + NADH + H(+)</text>
        <dbReference type="Rhea" id="RHEA:27274"/>
        <dbReference type="ChEBI" id="CHEBI:15378"/>
        <dbReference type="ChEBI" id="CHEBI:57540"/>
        <dbReference type="ChEBI" id="CHEBI:57945"/>
        <dbReference type="ChEBI" id="CHEBI:58890"/>
        <dbReference type="ChEBI" id="CHEBI:59545"/>
        <dbReference type="EC" id="1.1.1.302"/>
    </reaction>
</comment>
<dbReference type="GO" id="GO:0009231">
    <property type="term" value="P:riboflavin biosynthetic process"/>
    <property type="evidence" value="ECO:0007669"/>
    <property type="project" value="UniProtKB-KW"/>
</dbReference>
<dbReference type="PANTHER" id="PTHR38011">
    <property type="entry name" value="DIHYDROFOLATE REDUCTASE FAMILY PROTEIN (AFU_ORTHOLOGUE AFUA_8G06820)"/>
    <property type="match status" value="1"/>
</dbReference>
<keyword evidence="4" id="KW-0521">NADP</keyword>
<evidence type="ECO:0000313" key="10">
    <source>
        <dbReference type="EMBL" id="AWR94490.1"/>
    </source>
</evidence>
<evidence type="ECO:0000256" key="3">
    <source>
        <dbReference type="ARBA" id="ARBA00022619"/>
    </source>
</evidence>
<proteinExistence type="inferred from homology"/>
<dbReference type="PANTHER" id="PTHR38011:SF7">
    <property type="entry name" value="2,5-DIAMINO-6-RIBOSYLAMINO-4(3H)-PYRIMIDINONE 5'-PHOSPHATE REDUCTASE"/>
    <property type="match status" value="1"/>
</dbReference>
<evidence type="ECO:0000256" key="8">
    <source>
        <dbReference type="NCBIfam" id="TIGR01508"/>
    </source>
</evidence>
<organism evidence="10 11">
    <name type="scientific">Acidianus brierleyi</name>
    <dbReference type="NCBI Taxonomy" id="41673"/>
    <lineage>
        <taxon>Archaea</taxon>
        <taxon>Thermoproteota</taxon>
        <taxon>Thermoprotei</taxon>
        <taxon>Sulfolobales</taxon>
        <taxon>Sulfolobaceae</taxon>
        <taxon>Acidianus</taxon>
    </lineage>
</organism>
<dbReference type="Gene3D" id="3.40.430.10">
    <property type="entry name" value="Dihydrofolate Reductase, subunit A"/>
    <property type="match status" value="1"/>
</dbReference>
<evidence type="ECO:0000256" key="5">
    <source>
        <dbReference type="ARBA" id="ARBA00023002"/>
    </source>
</evidence>
<dbReference type="InterPro" id="IPR024072">
    <property type="entry name" value="DHFR-like_dom_sf"/>
</dbReference>
<dbReference type="NCBIfam" id="TIGR01508">
    <property type="entry name" value="rib_reduct_arch"/>
    <property type="match status" value="1"/>
</dbReference>
<evidence type="ECO:0000256" key="1">
    <source>
        <dbReference type="ARBA" id="ARBA00005104"/>
    </source>
</evidence>
<dbReference type="SUPFAM" id="SSF53597">
    <property type="entry name" value="Dihydrofolate reductase-like"/>
    <property type="match status" value="1"/>
</dbReference>